<dbReference type="SMART" id="SM00155">
    <property type="entry name" value="PLDc"/>
    <property type="match status" value="2"/>
</dbReference>
<dbReference type="RefSeq" id="WP_013712940.1">
    <property type="nucleotide sequence ID" value="NC_015408.1"/>
</dbReference>
<dbReference type="InterPro" id="IPR051406">
    <property type="entry name" value="PLD_domain"/>
</dbReference>
<gene>
    <name evidence="9" type="ordered locus">G5S_0930</name>
</gene>
<dbReference type="Pfam" id="PF13091">
    <property type="entry name" value="PLDc_2"/>
    <property type="match status" value="2"/>
</dbReference>
<dbReference type="GO" id="GO:0016891">
    <property type="term" value="F:RNA endonuclease activity producing 5'-phosphomonoesters, hydrolytic mechanism"/>
    <property type="evidence" value="ECO:0007669"/>
    <property type="project" value="TreeGrafter"/>
</dbReference>
<evidence type="ECO:0000259" key="8">
    <source>
        <dbReference type="PROSITE" id="PS50035"/>
    </source>
</evidence>
<dbReference type="EMBL" id="CP002608">
    <property type="protein sequence ID" value="AEB41862.1"/>
    <property type="molecule type" value="Genomic_DNA"/>
</dbReference>
<evidence type="ECO:0000256" key="5">
    <source>
        <dbReference type="ARBA" id="ARBA00022963"/>
    </source>
</evidence>
<comment type="similarity">
    <text evidence="2">Belongs to the phospholipase D family.</text>
</comment>
<dbReference type="GO" id="GO:0016042">
    <property type="term" value="P:lipid catabolic process"/>
    <property type="evidence" value="ECO:0007669"/>
    <property type="project" value="UniProtKB-KW"/>
</dbReference>
<dbReference type="EC" id="3.1.4.4" evidence="3"/>
<feature type="domain" description="PLD phosphodiesterase" evidence="8">
    <location>
        <begin position="302"/>
        <end position="324"/>
    </location>
</feature>
<evidence type="ECO:0000256" key="1">
    <source>
        <dbReference type="ARBA" id="ARBA00000798"/>
    </source>
</evidence>
<dbReference type="InterPro" id="IPR001736">
    <property type="entry name" value="PLipase_D/transphosphatidylase"/>
</dbReference>
<keyword evidence="4" id="KW-0378">Hydrolase</keyword>
<dbReference type="InterPro" id="IPR025202">
    <property type="entry name" value="PLD-like_dom"/>
</dbReference>
<dbReference type="GO" id="GO:0004630">
    <property type="term" value="F:phospholipase D activity"/>
    <property type="evidence" value="ECO:0007669"/>
    <property type="project" value="UniProtKB-EC"/>
</dbReference>
<feature type="domain" description="PLD phosphodiesterase" evidence="8">
    <location>
        <begin position="153"/>
        <end position="180"/>
    </location>
</feature>
<organism evidence="9 10">
    <name type="scientific">Chlamydia pecorum (strain ATCC VR-628 / DSM 29919 / E58)</name>
    <name type="common">Chlamydophila pecorum</name>
    <dbReference type="NCBI Taxonomy" id="331635"/>
    <lineage>
        <taxon>Bacteria</taxon>
        <taxon>Pseudomonadati</taxon>
        <taxon>Chlamydiota</taxon>
        <taxon>Chlamydiia</taxon>
        <taxon>Chlamydiales</taxon>
        <taxon>Chlamydiaceae</taxon>
        <taxon>Chlamydia/Chlamydophila group</taxon>
        <taxon>Chlamydia</taxon>
    </lineage>
</organism>
<evidence type="ECO:0000256" key="6">
    <source>
        <dbReference type="ARBA" id="ARBA00023098"/>
    </source>
</evidence>
<dbReference type="Proteomes" id="UP000008305">
    <property type="component" value="Chromosome"/>
</dbReference>
<feature type="region of interest" description="Disordered" evidence="7">
    <location>
        <begin position="1"/>
        <end position="47"/>
    </location>
</feature>
<protein>
    <recommendedName>
        <fullName evidence="3">phospholipase D</fullName>
        <ecNumber evidence="3">3.1.4.4</ecNumber>
    </recommendedName>
</protein>
<comment type="catalytic activity">
    <reaction evidence="1">
        <text>a 1,2-diacyl-sn-glycero-3-phosphocholine + H2O = a 1,2-diacyl-sn-glycero-3-phosphate + choline + H(+)</text>
        <dbReference type="Rhea" id="RHEA:14445"/>
        <dbReference type="ChEBI" id="CHEBI:15354"/>
        <dbReference type="ChEBI" id="CHEBI:15377"/>
        <dbReference type="ChEBI" id="CHEBI:15378"/>
        <dbReference type="ChEBI" id="CHEBI:57643"/>
        <dbReference type="ChEBI" id="CHEBI:58608"/>
        <dbReference type="EC" id="3.1.4.4"/>
    </reaction>
</comment>
<keyword evidence="5" id="KW-0442">Lipid degradation</keyword>
<dbReference type="PROSITE" id="PS50035">
    <property type="entry name" value="PLD"/>
    <property type="match status" value="2"/>
</dbReference>
<dbReference type="PANTHER" id="PTHR43856">
    <property type="entry name" value="CARDIOLIPIN HYDROLASE"/>
    <property type="match status" value="1"/>
</dbReference>
<evidence type="ECO:0000313" key="10">
    <source>
        <dbReference type="Proteomes" id="UP000008305"/>
    </source>
</evidence>
<sequence length="381" mass="43089">MSHPYVPPPPQSEGVSAGRGDASCPVEGAGYSSLGARPKVRKQRPEESVVPQSLVHKALNIPGSPHCLEEGVQFFSKDCGDNIEEIILSAIRSASSEINVKIYHLSSESIMRALRERADEGLNVSVHYQLLRDNAEVFSDASHMKLQLNTKSHRSFQHKKEIIIDDSVAIIGTMNFSNVSIHSDANCLIKIHSPKLCYFMKRNFSGKCYVRRQEIIYYSLYRNGPDVSKEIVHAIDRAKKEILVAVFIISHTSILEALDRAHRRGVKVTIIVDCVQRLTTFLELQKLNSQIELLECLECGCLHCKMCVIDENLIVGSANWTKRGFTGNTENILMIKGMTPSQKESVNRFWEYLLSHSHKVTMENVYIKRNRVHLQDDLEED</sequence>
<evidence type="ECO:0000256" key="7">
    <source>
        <dbReference type="SAM" id="MobiDB-lite"/>
    </source>
</evidence>
<dbReference type="SUPFAM" id="SSF56024">
    <property type="entry name" value="Phospholipase D/nuclease"/>
    <property type="match status" value="2"/>
</dbReference>
<evidence type="ECO:0000313" key="9">
    <source>
        <dbReference type="EMBL" id="AEB41862.1"/>
    </source>
</evidence>
<dbReference type="KEGG" id="cpm:G5S_0930"/>
<dbReference type="AlphaFoldDB" id="A0AA34WIE0"/>
<keyword evidence="6" id="KW-0443">Lipid metabolism</keyword>
<evidence type="ECO:0000256" key="3">
    <source>
        <dbReference type="ARBA" id="ARBA00012027"/>
    </source>
</evidence>
<keyword evidence="10" id="KW-1185">Reference proteome</keyword>
<name>A0AA34WIE0_CHLPE</name>
<evidence type="ECO:0000256" key="2">
    <source>
        <dbReference type="ARBA" id="ARBA00008664"/>
    </source>
</evidence>
<dbReference type="GO" id="GO:0006793">
    <property type="term" value="P:phosphorus metabolic process"/>
    <property type="evidence" value="ECO:0007669"/>
    <property type="project" value="UniProtKB-ARBA"/>
</dbReference>
<evidence type="ECO:0000256" key="4">
    <source>
        <dbReference type="ARBA" id="ARBA00022801"/>
    </source>
</evidence>
<proteinExistence type="inferred from homology"/>
<dbReference type="PANTHER" id="PTHR43856:SF1">
    <property type="entry name" value="MITOCHONDRIAL CARDIOLIPIN HYDROLASE"/>
    <property type="match status" value="1"/>
</dbReference>
<feature type="compositionally biased region" description="Pro residues" evidence="7">
    <location>
        <begin position="1"/>
        <end position="11"/>
    </location>
</feature>
<dbReference type="Gene3D" id="3.30.870.10">
    <property type="entry name" value="Endonuclease Chain A"/>
    <property type="match status" value="2"/>
</dbReference>
<reference evidence="9 10" key="1">
    <citation type="journal article" date="2011" name="J. Bacteriol.">
        <title>Genome sequence of the obligate intracellular animal pathogen Chlamydia pecorum E58.</title>
        <authorList>
            <person name="Mojica S."/>
            <person name="Huot Creasy H."/>
            <person name="Daugherty S."/>
            <person name="Read T.D."/>
            <person name="Kim T."/>
            <person name="Kaltenboeck B."/>
            <person name="Bavoil P."/>
            <person name="Myers G.S."/>
        </authorList>
    </citation>
    <scope>NUCLEOTIDE SEQUENCE [LARGE SCALE GENOMIC DNA]</scope>
    <source>
        <strain evidence="9 10">E58</strain>
    </source>
</reference>
<dbReference type="CDD" id="cd09116">
    <property type="entry name" value="PLDc_Nuc_like"/>
    <property type="match status" value="1"/>
</dbReference>
<accession>A0AA34WIE0</accession>